<dbReference type="InterPro" id="IPR001375">
    <property type="entry name" value="Peptidase_S9_cat"/>
</dbReference>
<dbReference type="PANTHER" id="PTHR12277:SF81">
    <property type="entry name" value="PROTEIN ABHD13"/>
    <property type="match status" value="1"/>
</dbReference>
<keyword evidence="6" id="KW-1185">Reference proteome</keyword>
<dbReference type="EMBL" id="CAJFDI010000005">
    <property type="protein sequence ID" value="CAD5231596.1"/>
    <property type="molecule type" value="Genomic_DNA"/>
</dbReference>
<organism evidence="5 7">
    <name type="scientific">Bursaphelenchus xylophilus</name>
    <name type="common">Pinewood nematode worm</name>
    <name type="synonym">Aphelenchoides xylophilus</name>
    <dbReference type="NCBI Taxonomy" id="6326"/>
    <lineage>
        <taxon>Eukaryota</taxon>
        <taxon>Metazoa</taxon>
        <taxon>Ecdysozoa</taxon>
        <taxon>Nematoda</taxon>
        <taxon>Chromadorea</taxon>
        <taxon>Rhabditida</taxon>
        <taxon>Tylenchina</taxon>
        <taxon>Tylenchomorpha</taxon>
        <taxon>Aphelenchoidea</taxon>
        <taxon>Aphelenchoididae</taxon>
        <taxon>Bursaphelenchus</taxon>
    </lineage>
</organism>
<evidence type="ECO:0000313" key="7">
    <source>
        <dbReference type="WBParaSite" id="BXY_0374500.1"/>
    </source>
</evidence>
<evidence type="ECO:0000313" key="4">
    <source>
        <dbReference type="EMBL" id="CAG9122850.1"/>
    </source>
</evidence>
<feature type="domain" description="Peptidase S9 prolyl oligopeptidase catalytic" evidence="2">
    <location>
        <begin position="359"/>
        <end position="486"/>
    </location>
</feature>
<dbReference type="Gene3D" id="3.40.50.1820">
    <property type="entry name" value="alpha/beta hydrolase"/>
    <property type="match status" value="1"/>
</dbReference>
<evidence type="ECO:0000256" key="1">
    <source>
        <dbReference type="SAM" id="MobiDB-lite"/>
    </source>
</evidence>
<dbReference type="eggNOG" id="KOG1552">
    <property type="taxonomic scope" value="Eukaryota"/>
</dbReference>
<accession>A0A1I7RSP1</accession>
<dbReference type="SUPFAM" id="SSF53474">
    <property type="entry name" value="alpha/beta-Hydrolases"/>
    <property type="match status" value="1"/>
</dbReference>
<evidence type="ECO:0000313" key="5">
    <source>
        <dbReference type="Proteomes" id="UP000095284"/>
    </source>
</evidence>
<dbReference type="GO" id="GO:0006508">
    <property type="term" value="P:proteolysis"/>
    <property type="evidence" value="ECO:0007669"/>
    <property type="project" value="InterPro"/>
</dbReference>
<evidence type="ECO:0000313" key="3">
    <source>
        <dbReference type="EMBL" id="CAD5231596.1"/>
    </source>
</evidence>
<dbReference type="GO" id="GO:0008474">
    <property type="term" value="F:palmitoyl-(protein) hydrolase activity"/>
    <property type="evidence" value="ECO:0007669"/>
    <property type="project" value="TreeGrafter"/>
</dbReference>
<gene>
    <name evidence="3" type="ORF">BXYJ_LOCUS11692</name>
</gene>
<name>A0A1I7RSP1_BURXY</name>
<evidence type="ECO:0000259" key="2">
    <source>
        <dbReference type="Pfam" id="PF00326"/>
    </source>
</evidence>
<feature type="compositionally biased region" description="Basic residues" evidence="1">
    <location>
        <begin position="535"/>
        <end position="555"/>
    </location>
</feature>
<dbReference type="InterPro" id="IPR029058">
    <property type="entry name" value="AB_hydrolase_fold"/>
</dbReference>
<dbReference type="GO" id="GO:0010008">
    <property type="term" value="C:endosome membrane"/>
    <property type="evidence" value="ECO:0007669"/>
    <property type="project" value="TreeGrafter"/>
</dbReference>
<proteinExistence type="predicted"/>
<feature type="compositionally biased region" description="Polar residues" evidence="1">
    <location>
        <begin position="16"/>
        <end position="33"/>
    </location>
</feature>
<reference evidence="7" key="1">
    <citation type="submission" date="2016-11" db="UniProtKB">
        <authorList>
            <consortium name="WormBaseParasite"/>
        </authorList>
    </citation>
    <scope>IDENTIFICATION</scope>
</reference>
<dbReference type="OrthoDB" id="446723at2759"/>
<dbReference type="Pfam" id="PF00326">
    <property type="entry name" value="Peptidase_S9"/>
    <property type="match status" value="1"/>
</dbReference>
<feature type="compositionally biased region" description="Polar residues" evidence="1">
    <location>
        <begin position="556"/>
        <end position="575"/>
    </location>
</feature>
<reference evidence="4" key="2">
    <citation type="submission" date="2020-08" db="EMBL/GenBank/DDBJ databases">
        <authorList>
            <person name="Kikuchi T."/>
        </authorList>
    </citation>
    <scope>NUCLEOTIDE SEQUENCE</scope>
    <source>
        <strain evidence="3">Ka4C1</strain>
    </source>
</reference>
<dbReference type="GO" id="GO:0005886">
    <property type="term" value="C:plasma membrane"/>
    <property type="evidence" value="ECO:0007669"/>
    <property type="project" value="TreeGrafter"/>
</dbReference>
<sequence>MFSKSYPSRLPDNETQRPSLNQGSIDETFRCNTQGTQGSAMSTICLNQTQEPSESTDDDDTQLSTTASKYQSVLWNGIDATQDDEQSRKSLLKKDLQIQSKYKFLPKVLLNPQDKRIQRSLKRSDKRNHTKKCKAFNRFHTHPDFIFKSDKKKKRRDRKFLNLVEACKKKRPAMICVCEERRCSCLDGISFNLKKFFHAVWRLIYMFLCPPWPTSTLLKLAFWPPPREYFFFHNSNKSEGSEAAQTAPIKIRKASRYAIEFCNNNWRFGFEHECVPEITKIRCFVVETSDKHYIGCVFIKSPRSNPRYTLLFSHPNGSDISDHLTGVPKLHDTADYLNCNICTYDYSGYGISTGKPSETNAFRDIDAVHKHLRDVENIPDENIILWGSSIGTAITVHQALQLPNISGVILFSPPTSMIRTLCWKRCCCCQQKQPCSSPNWRCNIDKFDTLSKISRIKVPLLICHGIEDELVPIEHGQALFDASQSVNTPLWVAGVGHNNLENSELVWMRVRDFLNKETRCPEPRTAIEFTEREFKNKKKGRKKSDREKHFKHKSQRTNSVHLSPGNSAKSPISSESKAKPPSLPILKHT</sequence>
<dbReference type="EMBL" id="CAJFCV020000005">
    <property type="protein sequence ID" value="CAG9122850.1"/>
    <property type="molecule type" value="Genomic_DNA"/>
</dbReference>
<evidence type="ECO:0000313" key="6">
    <source>
        <dbReference type="Proteomes" id="UP000659654"/>
    </source>
</evidence>
<dbReference type="Proteomes" id="UP000095284">
    <property type="component" value="Unplaced"/>
</dbReference>
<protein>
    <submittedName>
        <fullName evidence="3">(pine wood nematode) hypothetical protein</fullName>
    </submittedName>
    <submittedName>
        <fullName evidence="7">Peptidase_S9 domain-containing protein</fullName>
    </submittedName>
</protein>
<feature type="region of interest" description="Disordered" evidence="1">
    <location>
        <begin position="1"/>
        <end position="33"/>
    </location>
</feature>
<dbReference type="GO" id="GO:0008236">
    <property type="term" value="F:serine-type peptidase activity"/>
    <property type="evidence" value="ECO:0007669"/>
    <property type="project" value="InterPro"/>
</dbReference>
<feature type="region of interest" description="Disordered" evidence="1">
    <location>
        <begin position="534"/>
        <end position="589"/>
    </location>
</feature>
<dbReference type="Proteomes" id="UP000659654">
    <property type="component" value="Unassembled WGS sequence"/>
</dbReference>
<dbReference type="SMR" id="A0A1I7RSP1"/>
<dbReference type="WBParaSite" id="BXY_0374500.1">
    <property type="protein sequence ID" value="BXY_0374500.1"/>
    <property type="gene ID" value="BXY_0374500"/>
</dbReference>
<dbReference type="PANTHER" id="PTHR12277">
    <property type="entry name" value="ALPHA/BETA HYDROLASE DOMAIN-CONTAINING PROTEIN"/>
    <property type="match status" value="1"/>
</dbReference>
<dbReference type="Proteomes" id="UP000582659">
    <property type="component" value="Unassembled WGS sequence"/>
</dbReference>
<dbReference type="AlphaFoldDB" id="A0A1I7RSP1"/>